<name>A0A7G9GUC1_9FUSO</name>
<evidence type="ECO:0000256" key="2">
    <source>
        <dbReference type="ARBA" id="ARBA00001946"/>
    </source>
</evidence>
<evidence type="ECO:0000256" key="5">
    <source>
        <dbReference type="ARBA" id="ARBA00022842"/>
    </source>
</evidence>
<proteinExistence type="predicted"/>
<dbReference type="KEGG" id="fho:H9Q81_05270"/>
<evidence type="ECO:0000256" key="4">
    <source>
        <dbReference type="ARBA" id="ARBA00022801"/>
    </source>
</evidence>
<comment type="cofactor">
    <cofactor evidence="2">
        <name>Mg(2+)</name>
        <dbReference type="ChEBI" id="CHEBI:18420"/>
    </cofactor>
</comment>
<dbReference type="AlphaFoldDB" id="A0A7G9GUC1"/>
<sequence length="206" mass="23750">METNLSKVLKNGEKRVIGKYKQIVSAVMICIAKIENKDYIIFEKRSLNIRQGGEISLPGGKYEAKDLNTKNTAIRETVEELGITSDKIHMLGKFGTLVNPSGMILDTYISKIDIAHYDELKYNKAEVERIIFVPLDFFLKHSPKVEKIGLENIPLFSTGKFNLPKKYEKPWPGRAREVYFYNFEGEVIWGMTAEIIYEFIKVFKRS</sequence>
<dbReference type="RefSeq" id="WP_101473959.1">
    <property type="nucleotide sequence ID" value="NZ_CP060637.1"/>
</dbReference>
<organism evidence="8 9">
    <name type="scientific">Fusobacterium hominis</name>
    <dbReference type="NCBI Taxonomy" id="2764326"/>
    <lineage>
        <taxon>Bacteria</taxon>
        <taxon>Fusobacteriati</taxon>
        <taxon>Fusobacteriota</taxon>
        <taxon>Fusobacteriia</taxon>
        <taxon>Fusobacteriales</taxon>
        <taxon>Fusobacteriaceae</taxon>
        <taxon>Fusobacterium</taxon>
    </lineage>
</organism>
<keyword evidence="5" id="KW-0460">Magnesium</keyword>
<dbReference type="Gene3D" id="3.90.79.10">
    <property type="entry name" value="Nucleoside Triphosphate Pyrophosphohydrolase"/>
    <property type="match status" value="1"/>
</dbReference>
<dbReference type="InterPro" id="IPR000086">
    <property type="entry name" value="NUDIX_hydrolase_dom"/>
</dbReference>
<dbReference type="PANTHER" id="PTHR12992">
    <property type="entry name" value="NUDIX HYDROLASE"/>
    <property type="match status" value="1"/>
</dbReference>
<dbReference type="CDD" id="cd03426">
    <property type="entry name" value="NUDIX_CoAse_Nudt7"/>
    <property type="match status" value="1"/>
</dbReference>
<dbReference type="InterPro" id="IPR045121">
    <property type="entry name" value="CoAse"/>
</dbReference>
<keyword evidence="9" id="KW-1185">Reference proteome</keyword>
<dbReference type="EMBL" id="CP060637">
    <property type="protein sequence ID" value="QNM14403.1"/>
    <property type="molecule type" value="Genomic_DNA"/>
</dbReference>
<keyword evidence="4" id="KW-0378">Hydrolase</keyword>
<accession>A0A7G9GUC1</accession>
<feature type="domain" description="Nudix hydrolase" evidence="7">
    <location>
        <begin position="19"/>
        <end position="157"/>
    </location>
</feature>
<dbReference type="GO" id="GO:0046872">
    <property type="term" value="F:metal ion binding"/>
    <property type="evidence" value="ECO:0007669"/>
    <property type="project" value="UniProtKB-KW"/>
</dbReference>
<protein>
    <submittedName>
        <fullName evidence="8">CoA pyrophosphatase</fullName>
    </submittedName>
</protein>
<keyword evidence="3" id="KW-0479">Metal-binding</keyword>
<comment type="cofactor">
    <cofactor evidence="1">
        <name>Mn(2+)</name>
        <dbReference type="ChEBI" id="CHEBI:29035"/>
    </cofactor>
</comment>
<dbReference type="Proteomes" id="UP000515913">
    <property type="component" value="Chromosome"/>
</dbReference>
<evidence type="ECO:0000259" key="7">
    <source>
        <dbReference type="PROSITE" id="PS51462"/>
    </source>
</evidence>
<dbReference type="GO" id="GO:0010945">
    <property type="term" value="F:coenzyme A diphosphatase activity"/>
    <property type="evidence" value="ECO:0007669"/>
    <property type="project" value="InterPro"/>
</dbReference>
<evidence type="ECO:0000313" key="8">
    <source>
        <dbReference type="EMBL" id="QNM14403.1"/>
    </source>
</evidence>
<evidence type="ECO:0000313" key="9">
    <source>
        <dbReference type="Proteomes" id="UP000515913"/>
    </source>
</evidence>
<reference evidence="8 9" key="1">
    <citation type="submission" date="2020-08" db="EMBL/GenBank/DDBJ databases">
        <authorList>
            <person name="Liu C."/>
            <person name="Sun Q."/>
        </authorList>
    </citation>
    <scope>NUCLEOTIDE SEQUENCE [LARGE SCALE GENOMIC DNA]</scope>
    <source>
        <strain evidence="8 9">NSJ-57</strain>
    </source>
</reference>
<dbReference type="InterPro" id="IPR015797">
    <property type="entry name" value="NUDIX_hydrolase-like_dom_sf"/>
</dbReference>
<evidence type="ECO:0000256" key="3">
    <source>
        <dbReference type="ARBA" id="ARBA00022723"/>
    </source>
</evidence>
<dbReference type="PANTHER" id="PTHR12992:SF11">
    <property type="entry name" value="MITOCHONDRIAL COENZYME A DIPHOSPHATASE NUDT8"/>
    <property type="match status" value="1"/>
</dbReference>
<dbReference type="SUPFAM" id="SSF55811">
    <property type="entry name" value="Nudix"/>
    <property type="match status" value="1"/>
</dbReference>
<keyword evidence="6" id="KW-0464">Manganese</keyword>
<gene>
    <name evidence="8" type="ORF">H9Q81_05270</name>
</gene>
<dbReference type="Pfam" id="PF00293">
    <property type="entry name" value="NUDIX"/>
    <property type="match status" value="1"/>
</dbReference>
<evidence type="ECO:0000256" key="1">
    <source>
        <dbReference type="ARBA" id="ARBA00001936"/>
    </source>
</evidence>
<evidence type="ECO:0000256" key="6">
    <source>
        <dbReference type="ARBA" id="ARBA00023211"/>
    </source>
</evidence>
<dbReference type="PROSITE" id="PS51462">
    <property type="entry name" value="NUDIX"/>
    <property type="match status" value="1"/>
</dbReference>